<dbReference type="InterPro" id="IPR013149">
    <property type="entry name" value="ADH-like_C"/>
</dbReference>
<evidence type="ECO:0000256" key="1">
    <source>
        <dbReference type="ARBA" id="ARBA00008072"/>
    </source>
</evidence>
<keyword evidence="5" id="KW-1185">Reference proteome</keyword>
<dbReference type="InterPro" id="IPR011032">
    <property type="entry name" value="GroES-like_sf"/>
</dbReference>
<organism evidence="4 5">
    <name type="scientific">Talaromyces atroroseus</name>
    <dbReference type="NCBI Taxonomy" id="1441469"/>
    <lineage>
        <taxon>Eukaryota</taxon>
        <taxon>Fungi</taxon>
        <taxon>Dikarya</taxon>
        <taxon>Ascomycota</taxon>
        <taxon>Pezizomycotina</taxon>
        <taxon>Eurotiomycetes</taxon>
        <taxon>Eurotiomycetidae</taxon>
        <taxon>Eurotiales</taxon>
        <taxon>Trichocomaceae</taxon>
        <taxon>Talaromyces</taxon>
        <taxon>Talaromyces sect. Trachyspermi</taxon>
    </lineage>
</organism>
<comment type="similarity">
    <text evidence="1">Belongs to the zinc-containing alcohol dehydrogenase family.</text>
</comment>
<dbReference type="InterPro" id="IPR036291">
    <property type="entry name" value="NAD(P)-bd_dom_sf"/>
</dbReference>
<dbReference type="Gene3D" id="3.90.180.10">
    <property type="entry name" value="Medium-chain alcohol dehydrogenases, catalytic domain"/>
    <property type="match status" value="1"/>
</dbReference>
<keyword evidence="2" id="KW-0560">Oxidoreductase</keyword>
<feature type="domain" description="Enoyl reductase (ER)" evidence="3">
    <location>
        <begin position="16"/>
        <end position="337"/>
    </location>
</feature>
<evidence type="ECO:0000259" key="3">
    <source>
        <dbReference type="SMART" id="SM00829"/>
    </source>
</evidence>
<dbReference type="Pfam" id="PF00107">
    <property type="entry name" value="ADH_zinc_N"/>
    <property type="match status" value="1"/>
</dbReference>
<name>A0A225AEH8_TALAT</name>
<sequence length="346" mass="36509">MAPILKNEAAWLRASGAYPLEIGPGPQPDPAEDEVVIKVSYAAANPLDWRLQDGLPFPMDFPNILGADVAGTVVQLGSKVTRFQLGQRVLGLCNGLVVNKRANSGWQRYSTCPEILVSAIPDSLPLANAAVLPLSISTATTALFVHLGLQLPSLAPNPVGETVLIWGGSSSCGSSAIQLAVAAGYEVATTASTSNFDYVKSLGASHVFDHTDPKVVEKVLQVLKPGDHVFDCISNAQTMKTSATILGRIGGGKLALLNPPENSYAENVKPIHIFAWDPAMTGSDVGDAVLRKYFPAALAEGKIQAKPDPIIIEGGLETVQYGIDLLKRGVSAKKIVIEIAKEELSP</sequence>
<accession>A0A225AEH8</accession>
<evidence type="ECO:0000313" key="5">
    <source>
        <dbReference type="Proteomes" id="UP000214365"/>
    </source>
</evidence>
<dbReference type="InterPro" id="IPR047122">
    <property type="entry name" value="Trans-enoyl_RdTase-like"/>
</dbReference>
<dbReference type="GO" id="GO:0016651">
    <property type="term" value="F:oxidoreductase activity, acting on NAD(P)H"/>
    <property type="evidence" value="ECO:0007669"/>
    <property type="project" value="InterPro"/>
</dbReference>
<dbReference type="SUPFAM" id="SSF50129">
    <property type="entry name" value="GroES-like"/>
    <property type="match status" value="1"/>
</dbReference>
<evidence type="ECO:0000313" key="4">
    <source>
        <dbReference type="EMBL" id="OKL57463.1"/>
    </source>
</evidence>
<evidence type="ECO:0000256" key="2">
    <source>
        <dbReference type="ARBA" id="ARBA00023002"/>
    </source>
</evidence>
<dbReference type="Gene3D" id="3.40.50.720">
    <property type="entry name" value="NAD(P)-binding Rossmann-like Domain"/>
    <property type="match status" value="1"/>
</dbReference>
<comment type="caution">
    <text evidence="4">The sequence shown here is derived from an EMBL/GenBank/DDBJ whole genome shotgun (WGS) entry which is preliminary data.</text>
</comment>
<reference evidence="4 5" key="1">
    <citation type="submission" date="2015-06" db="EMBL/GenBank/DDBJ databases">
        <title>Talaromyces atroroseus IBT 11181 draft genome.</title>
        <authorList>
            <person name="Rasmussen K.B."/>
            <person name="Rasmussen S."/>
            <person name="Petersen B."/>
            <person name="Sicheritz-Ponten T."/>
            <person name="Mortensen U.H."/>
            <person name="Thrane U."/>
        </authorList>
    </citation>
    <scope>NUCLEOTIDE SEQUENCE [LARGE SCALE GENOMIC DNA]</scope>
    <source>
        <strain evidence="4 5">IBT 11181</strain>
    </source>
</reference>
<dbReference type="EMBL" id="LFMY01000011">
    <property type="protein sequence ID" value="OKL57463.1"/>
    <property type="molecule type" value="Genomic_DNA"/>
</dbReference>
<dbReference type="InterPro" id="IPR013154">
    <property type="entry name" value="ADH-like_N"/>
</dbReference>
<dbReference type="GeneID" id="31006689"/>
<dbReference type="AlphaFoldDB" id="A0A225AEH8"/>
<gene>
    <name evidence="4" type="ORF">UA08_06933</name>
</gene>
<dbReference type="Proteomes" id="UP000214365">
    <property type="component" value="Unassembled WGS sequence"/>
</dbReference>
<proteinExistence type="inferred from homology"/>
<dbReference type="Pfam" id="PF08240">
    <property type="entry name" value="ADH_N"/>
    <property type="match status" value="1"/>
</dbReference>
<dbReference type="CDD" id="cd08249">
    <property type="entry name" value="enoyl_reductase_like"/>
    <property type="match status" value="1"/>
</dbReference>
<dbReference type="SMART" id="SM00829">
    <property type="entry name" value="PKS_ER"/>
    <property type="match status" value="1"/>
</dbReference>
<dbReference type="SUPFAM" id="SSF51735">
    <property type="entry name" value="NAD(P)-binding Rossmann-fold domains"/>
    <property type="match status" value="1"/>
</dbReference>
<dbReference type="RefSeq" id="XP_020117584.1">
    <property type="nucleotide sequence ID" value="XM_020262254.1"/>
</dbReference>
<dbReference type="PANTHER" id="PTHR45348:SF2">
    <property type="entry name" value="ZINC-TYPE ALCOHOL DEHYDROGENASE-LIKE PROTEIN C2E1P3.01"/>
    <property type="match status" value="1"/>
</dbReference>
<dbReference type="PANTHER" id="PTHR45348">
    <property type="entry name" value="HYPOTHETICAL OXIDOREDUCTASE (EUROFUNG)"/>
    <property type="match status" value="1"/>
</dbReference>
<dbReference type="OrthoDB" id="48317at2759"/>
<protein>
    <recommendedName>
        <fullName evidence="3">Enoyl reductase (ER) domain-containing protein</fullName>
    </recommendedName>
</protein>
<dbReference type="STRING" id="1441469.A0A225AEH8"/>
<dbReference type="InterPro" id="IPR020843">
    <property type="entry name" value="ER"/>
</dbReference>